<proteinExistence type="predicted"/>
<organism evidence="1 2">
    <name type="scientific">Halosimplex carlsbadense 2-9-1</name>
    <dbReference type="NCBI Taxonomy" id="797114"/>
    <lineage>
        <taxon>Archaea</taxon>
        <taxon>Methanobacteriati</taxon>
        <taxon>Methanobacteriota</taxon>
        <taxon>Stenosarchaea group</taxon>
        <taxon>Halobacteria</taxon>
        <taxon>Halobacteriales</taxon>
        <taxon>Haloarculaceae</taxon>
        <taxon>Halosimplex</taxon>
    </lineage>
</organism>
<protein>
    <recommendedName>
        <fullName evidence="3">Polyketide cyclase/dehydrase</fullName>
    </recommendedName>
</protein>
<dbReference type="Proteomes" id="UP000011626">
    <property type="component" value="Unassembled WGS sequence"/>
</dbReference>
<dbReference type="InterPro" id="IPR019587">
    <property type="entry name" value="Polyketide_cyclase/dehydratase"/>
</dbReference>
<sequence length="144" mass="15872">MHMASLPQIERTPNGRRLVVDRVVDAGADAVWTVLTDTEQWPEWGPSVSAVRSGDRYIESGSRGEVQVAGGPWVPFEVDTCGDYRWTWRVAEIPATGHAVTPLGEDRSRVAFEIPLLAGGYAIVCRRALDRIATIAENEDLPTR</sequence>
<reference evidence="1 2" key="1">
    <citation type="journal article" date="2014" name="PLoS Genet.">
        <title>Phylogenetically driven sequencing of extremely halophilic archaea reveals strategies for static and dynamic osmo-response.</title>
        <authorList>
            <person name="Becker E.A."/>
            <person name="Seitzer P.M."/>
            <person name="Tritt A."/>
            <person name="Larsen D."/>
            <person name="Krusor M."/>
            <person name="Yao A.I."/>
            <person name="Wu D."/>
            <person name="Madern D."/>
            <person name="Eisen J.A."/>
            <person name="Darling A.E."/>
            <person name="Facciotti M.T."/>
        </authorList>
    </citation>
    <scope>NUCLEOTIDE SEQUENCE [LARGE SCALE GENOMIC DNA]</scope>
    <source>
        <strain evidence="1 2">2-9-1</strain>
    </source>
</reference>
<dbReference type="Gene3D" id="3.30.530.20">
    <property type="match status" value="1"/>
</dbReference>
<evidence type="ECO:0000313" key="1">
    <source>
        <dbReference type="EMBL" id="ELZ24128.1"/>
    </source>
</evidence>
<evidence type="ECO:0008006" key="3">
    <source>
        <dbReference type="Google" id="ProtNLM"/>
    </source>
</evidence>
<evidence type="ECO:0000313" key="2">
    <source>
        <dbReference type="Proteomes" id="UP000011626"/>
    </source>
</evidence>
<dbReference type="EMBL" id="AOIU01000031">
    <property type="protein sequence ID" value="ELZ24128.1"/>
    <property type="molecule type" value="Genomic_DNA"/>
</dbReference>
<dbReference type="SUPFAM" id="SSF55961">
    <property type="entry name" value="Bet v1-like"/>
    <property type="match status" value="1"/>
</dbReference>
<dbReference type="AlphaFoldDB" id="M0CND1"/>
<name>M0CND1_9EURY</name>
<dbReference type="STRING" id="797114.C475_12802"/>
<accession>M0CND1</accession>
<gene>
    <name evidence="1" type="ORF">C475_12802</name>
</gene>
<keyword evidence="2" id="KW-1185">Reference proteome</keyword>
<dbReference type="Pfam" id="PF10604">
    <property type="entry name" value="Polyketide_cyc2"/>
    <property type="match status" value="1"/>
</dbReference>
<dbReference type="RefSeq" id="WP_006884232.1">
    <property type="nucleotide sequence ID" value="NZ_AOIU01000031.1"/>
</dbReference>
<dbReference type="InterPro" id="IPR023393">
    <property type="entry name" value="START-like_dom_sf"/>
</dbReference>
<dbReference type="eggNOG" id="arCOG06222">
    <property type="taxonomic scope" value="Archaea"/>
</dbReference>
<comment type="caution">
    <text evidence="1">The sequence shown here is derived from an EMBL/GenBank/DDBJ whole genome shotgun (WGS) entry which is preliminary data.</text>
</comment>